<evidence type="ECO:0000313" key="3">
    <source>
        <dbReference type="Proteomes" id="UP000827092"/>
    </source>
</evidence>
<name>A0AAV6TJZ8_9ARAC</name>
<organism evidence="2 3">
    <name type="scientific">Oedothorax gibbosus</name>
    <dbReference type="NCBI Taxonomy" id="931172"/>
    <lineage>
        <taxon>Eukaryota</taxon>
        <taxon>Metazoa</taxon>
        <taxon>Ecdysozoa</taxon>
        <taxon>Arthropoda</taxon>
        <taxon>Chelicerata</taxon>
        <taxon>Arachnida</taxon>
        <taxon>Araneae</taxon>
        <taxon>Araneomorphae</taxon>
        <taxon>Entelegynae</taxon>
        <taxon>Araneoidea</taxon>
        <taxon>Linyphiidae</taxon>
        <taxon>Erigoninae</taxon>
        <taxon>Oedothorax</taxon>
    </lineage>
</organism>
<dbReference type="SUPFAM" id="SSF54695">
    <property type="entry name" value="POZ domain"/>
    <property type="match status" value="1"/>
</dbReference>
<comment type="caution">
    <text evidence="2">The sequence shown here is derived from an EMBL/GenBank/DDBJ whole genome shotgun (WGS) entry which is preliminary data.</text>
</comment>
<accession>A0AAV6TJZ8</accession>
<dbReference type="Gene3D" id="6.10.250.3030">
    <property type="match status" value="1"/>
</dbReference>
<protein>
    <recommendedName>
        <fullName evidence="1">BTB domain-containing protein</fullName>
    </recommendedName>
</protein>
<evidence type="ECO:0000259" key="1">
    <source>
        <dbReference type="Pfam" id="PF00651"/>
    </source>
</evidence>
<dbReference type="InterPro" id="IPR000210">
    <property type="entry name" value="BTB/POZ_dom"/>
</dbReference>
<dbReference type="InterPro" id="IPR011333">
    <property type="entry name" value="SKP1/BTB/POZ_sf"/>
</dbReference>
<dbReference type="AlphaFoldDB" id="A0AAV6TJZ8"/>
<dbReference type="EMBL" id="JAFNEN010003609">
    <property type="protein sequence ID" value="KAG8171740.1"/>
    <property type="molecule type" value="Genomic_DNA"/>
</dbReference>
<evidence type="ECO:0000313" key="2">
    <source>
        <dbReference type="EMBL" id="KAG8171740.1"/>
    </source>
</evidence>
<sequence>MFENDMKEKKTGIIEIEDLEDDTVNKMLSYLYTNAIEELDSSTAQKLYYAADRYGIKALLRICSNHLMHNLDTSNVCEILVLADTHQDEELKSYAKDFILVHVQEVINSNGRA</sequence>
<reference evidence="2 3" key="1">
    <citation type="journal article" date="2022" name="Nat. Ecol. Evol.">
        <title>A masculinizing supergene underlies an exaggerated male reproductive morph in a spider.</title>
        <authorList>
            <person name="Hendrickx F."/>
            <person name="De Corte Z."/>
            <person name="Sonet G."/>
            <person name="Van Belleghem S.M."/>
            <person name="Kostlbacher S."/>
            <person name="Vangestel C."/>
        </authorList>
    </citation>
    <scope>NUCLEOTIDE SEQUENCE [LARGE SCALE GENOMIC DNA]</scope>
    <source>
        <strain evidence="2">W744_W776</strain>
    </source>
</reference>
<dbReference type="Proteomes" id="UP000827092">
    <property type="component" value="Unassembled WGS sequence"/>
</dbReference>
<dbReference type="PANTHER" id="PTHR24413">
    <property type="entry name" value="SPECKLE-TYPE POZ PROTEIN"/>
    <property type="match status" value="1"/>
</dbReference>
<dbReference type="Pfam" id="PF00651">
    <property type="entry name" value="BTB"/>
    <property type="match status" value="1"/>
</dbReference>
<gene>
    <name evidence="2" type="ORF">JTE90_024824</name>
</gene>
<proteinExistence type="predicted"/>
<dbReference type="Gene3D" id="3.30.710.10">
    <property type="entry name" value="Potassium Channel Kv1.1, Chain A"/>
    <property type="match status" value="1"/>
</dbReference>
<keyword evidence="3" id="KW-1185">Reference proteome</keyword>
<feature type="domain" description="BTB" evidence="1">
    <location>
        <begin position="1"/>
        <end position="70"/>
    </location>
</feature>